<evidence type="ECO:0000313" key="2">
    <source>
        <dbReference type="Proteomes" id="UP001366166"/>
    </source>
</evidence>
<dbReference type="SUPFAM" id="SSF142338">
    <property type="entry name" value="CofD-like"/>
    <property type="match status" value="1"/>
</dbReference>
<dbReference type="AlphaFoldDB" id="A0AAU9EH04"/>
<dbReference type="RefSeq" id="WP_338606238.1">
    <property type="nucleotide sequence ID" value="NZ_AP028679.1"/>
</dbReference>
<dbReference type="CDD" id="cd07187">
    <property type="entry name" value="YvcK_like"/>
    <property type="match status" value="1"/>
</dbReference>
<gene>
    <name evidence="1" type="ORF">FAK_16000</name>
</gene>
<dbReference type="InterPro" id="IPR038136">
    <property type="entry name" value="CofD-like_dom_sf"/>
</dbReference>
<keyword evidence="2" id="KW-1185">Reference proteome</keyword>
<dbReference type="InterPro" id="IPR002882">
    <property type="entry name" value="CofD"/>
</dbReference>
<dbReference type="PANTHER" id="PTHR31240">
    <property type="entry name" value="MATERNAL EFFECT EMBRYO ARREST 18"/>
    <property type="match status" value="1"/>
</dbReference>
<dbReference type="KEGG" id="dmp:FAK_16000"/>
<evidence type="ECO:0000313" key="1">
    <source>
        <dbReference type="EMBL" id="BEQ14534.1"/>
    </source>
</evidence>
<dbReference type="GO" id="GO:0043743">
    <property type="term" value="F:LPPG:FO 2-phospho-L-lactate transferase activity"/>
    <property type="evidence" value="ECO:0007669"/>
    <property type="project" value="InterPro"/>
</dbReference>
<name>A0AAU9EH04_9BACT</name>
<organism evidence="1 2">
    <name type="scientific">Desulfoferula mesophila</name>
    <dbReference type="NCBI Taxonomy" id="3058419"/>
    <lineage>
        <taxon>Bacteria</taxon>
        <taxon>Pseudomonadati</taxon>
        <taxon>Thermodesulfobacteriota</taxon>
        <taxon>Desulfarculia</taxon>
        <taxon>Desulfarculales</taxon>
        <taxon>Desulfarculaceae</taxon>
        <taxon>Desulfoferula</taxon>
    </lineage>
</organism>
<reference evidence="2" key="1">
    <citation type="journal article" date="2023" name="Arch. Microbiol.">
        <title>Desulfoferula mesophilus gen. nov. sp. nov., a mesophilic sulfate-reducing bacterium isolated from a brackish lake sediment.</title>
        <authorList>
            <person name="Watanabe T."/>
            <person name="Yabe T."/>
            <person name="Tsuji J.M."/>
            <person name="Fukui M."/>
        </authorList>
    </citation>
    <scope>NUCLEOTIDE SEQUENCE [LARGE SCALE GENOMIC DNA]</scope>
    <source>
        <strain evidence="2">12FAK</strain>
    </source>
</reference>
<dbReference type="NCBIfam" id="TIGR04357">
    <property type="entry name" value="CofD_rel_GAK"/>
    <property type="match status" value="1"/>
</dbReference>
<dbReference type="Pfam" id="PF01933">
    <property type="entry name" value="CofD"/>
    <property type="match status" value="1"/>
</dbReference>
<accession>A0AAU9EH04</accession>
<protein>
    <recommendedName>
        <fullName evidence="3">Gluconeogenesis factor</fullName>
    </recommendedName>
</protein>
<evidence type="ECO:0008006" key="3">
    <source>
        <dbReference type="Google" id="ProtNLM"/>
    </source>
</evidence>
<proteinExistence type="predicted"/>
<dbReference type="Proteomes" id="UP001366166">
    <property type="component" value="Chromosome"/>
</dbReference>
<dbReference type="PANTHER" id="PTHR31240:SF0">
    <property type="entry name" value="MATERNAL EFFECT EMBRYO ARREST 18"/>
    <property type="match status" value="1"/>
</dbReference>
<dbReference type="InterPro" id="IPR027591">
    <property type="entry name" value="CofD-rel_GAK"/>
</dbReference>
<dbReference type="EMBL" id="AP028679">
    <property type="protein sequence ID" value="BEQ14534.1"/>
    <property type="molecule type" value="Genomic_DNA"/>
</dbReference>
<sequence length="400" mass="43071">MSDQGGLTISRPLRVPDPVRLARYGRAPELGPTILFFSGGTGPGPLCRELIQYTHNSIHLITPFDSGGSSAVLRRAFAMPAVGDLRNRMMALADMSVRGNAEVRRLFSYRLPPEADARELRQRLEDMVEGDDPLVAAVPDPLRKIIRNHLGYFLAEMPDHFDLAGASIGNLVLVGGYLNNGRHLDPVVFLFTKLAEVRGVVRPVVNQDLHLSARLADGRLILGQHRLTGKNEPPLSSPIVKLGLNQGLDQERPASAAIRPKVARLVATAELICYPVGSFYSSLLASLLPSGIGEAVAANPCPKVFVPNTAPDSEALTGGVAQRVAELLGALGAQEGARRDGGRVLDYVLLDRQWQGYPGGWDRRSLEDMGLGVIETELVTPDSAPLTDGRLLAEALLSLV</sequence>
<dbReference type="Gene3D" id="3.40.50.10680">
    <property type="entry name" value="CofD-like domains"/>
    <property type="match status" value="1"/>
</dbReference>